<accession>A0ACB6RZB2</accession>
<proteinExistence type="predicted"/>
<name>A0ACB6RZB2_9PLEO</name>
<comment type="caution">
    <text evidence="1">The sequence shown here is derived from an EMBL/GenBank/DDBJ whole genome shotgun (WGS) entry which is preliminary data.</text>
</comment>
<gene>
    <name evidence="1" type="ORF">BU25DRAFT_422776</name>
</gene>
<evidence type="ECO:0000313" key="1">
    <source>
        <dbReference type="EMBL" id="KAF2626212.1"/>
    </source>
</evidence>
<organism evidence="1 2">
    <name type="scientific">Macroventuria anomochaeta</name>
    <dbReference type="NCBI Taxonomy" id="301207"/>
    <lineage>
        <taxon>Eukaryota</taxon>
        <taxon>Fungi</taxon>
        <taxon>Dikarya</taxon>
        <taxon>Ascomycota</taxon>
        <taxon>Pezizomycotina</taxon>
        <taxon>Dothideomycetes</taxon>
        <taxon>Pleosporomycetidae</taxon>
        <taxon>Pleosporales</taxon>
        <taxon>Pleosporineae</taxon>
        <taxon>Didymellaceae</taxon>
        <taxon>Macroventuria</taxon>
    </lineage>
</organism>
<keyword evidence="2" id="KW-1185">Reference proteome</keyword>
<evidence type="ECO:0000313" key="2">
    <source>
        <dbReference type="Proteomes" id="UP000799754"/>
    </source>
</evidence>
<dbReference type="EMBL" id="MU006722">
    <property type="protein sequence ID" value="KAF2626212.1"/>
    <property type="molecule type" value="Genomic_DNA"/>
</dbReference>
<protein>
    <submittedName>
        <fullName evidence="1">Uncharacterized protein</fullName>
    </submittedName>
</protein>
<sequence length="215" mass="23704">MKFVADCLANDAYKSCQYGDPRMLWVGSTTENIACAIYTTRFSLEFRESGEKQATTAIDLEWKDSAYDGASEALSQALGTLLGGAIGPLYTYIGGQNGNTFRTAALGTARTRIMETMLGGLIWTAFTWELGDTIAELPAEDRELVANRTFAEMLEELSRSQKLSTFSSEGYGNLDLYTPEVQIGTSALLEHNDDRQLLCTNSEHSAELWQTQHPT</sequence>
<reference evidence="1" key="1">
    <citation type="journal article" date="2020" name="Stud. Mycol.">
        <title>101 Dothideomycetes genomes: a test case for predicting lifestyles and emergence of pathogens.</title>
        <authorList>
            <person name="Haridas S."/>
            <person name="Albert R."/>
            <person name="Binder M."/>
            <person name="Bloem J."/>
            <person name="Labutti K."/>
            <person name="Salamov A."/>
            <person name="Andreopoulos B."/>
            <person name="Baker S."/>
            <person name="Barry K."/>
            <person name="Bills G."/>
            <person name="Bluhm B."/>
            <person name="Cannon C."/>
            <person name="Castanera R."/>
            <person name="Culley D."/>
            <person name="Daum C."/>
            <person name="Ezra D."/>
            <person name="Gonzalez J."/>
            <person name="Henrissat B."/>
            <person name="Kuo A."/>
            <person name="Liang C."/>
            <person name="Lipzen A."/>
            <person name="Lutzoni F."/>
            <person name="Magnuson J."/>
            <person name="Mondo S."/>
            <person name="Nolan M."/>
            <person name="Ohm R."/>
            <person name="Pangilinan J."/>
            <person name="Park H.-J."/>
            <person name="Ramirez L."/>
            <person name="Alfaro M."/>
            <person name="Sun H."/>
            <person name="Tritt A."/>
            <person name="Yoshinaga Y."/>
            <person name="Zwiers L.-H."/>
            <person name="Turgeon B."/>
            <person name="Goodwin S."/>
            <person name="Spatafora J."/>
            <person name="Crous P."/>
            <person name="Grigoriev I."/>
        </authorList>
    </citation>
    <scope>NUCLEOTIDE SEQUENCE</scope>
    <source>
        <strain evidence="1">CBS 525.71</strain>
    </source>
</reference>
<dbReference type="Proteomes" id="UP000799754">
    <property type="component" value="Unassembled WGS sequence"/>
</dbReference>